<accession>A0A848C9S1</accession>
<evidence type="ECO:0000313" key="2">
    <source>
        <dbReference type="Proteomes" id="UP000522333"/>
    </source>
</evidence>
<comment type="caution">
    <text evidence="1">The sequence shown here is derived from an EMBL/GenBank/DDBJ whole genome shotgun (WGS) entry which is preliminary data.</text>
</comment>
<proteinExistence type="predicted"/>
<dbReference type="RefSeq" id="WP_168936367.1">
    <property type="nucleotide sequence ID" value="NZ_JABAFY010000062.1"/>
</dbReference>
<name>A0A848C9S1_9BACT</name>
<protein>
    <submittedName>
        <fullName evidence="1">Uncharacterized protein</fullName>
    </submittedName>
</protein>
<gene>
    <name evidence="1" type="ORF">HF854_11235</name>
</gene>
<evidence type="ECO:0000313" key="1">
    <source>
        <dbReference type="EMBL" id="NME53071.1"/>
    </source>
</evidence>
<dbReference type="EMBL" id="JABAFY010000062">
    <property type="protein sequence ID" value="NME53071.1"/>
    <property type="molecule type" value="Genomic_DNA"/>
</dbReference>
<sequence>MAFDIQRSFDIQGFYDEVYGYNTDGRDTPPVDTVSVFDAGYISSSKAASLTKARTGYFALGTGGSGGLFRPESGGPAANFWQIIITSITEGHSEKSLVHNTLSENVSVFAAGALPVQINITGKLLRTASNDHHFEFLRRYVDELRARKLDLEERTCTFVSKDTTFRIIIEALVLESSVENESYVDISIQGHAYGYRMTGSRDPLKLGYYGTEPSVATSAAGLKLIT</sequence>
<dbReference type="AlphaFoldDB" id="A0A848C9S1"/>
<reference evidence="1 2" key="1">
    <citation type="submission" date="2020-04" db="EMBL/GenBank/DDBJ databases">
        <authorList>
            <person name="Hitch T.C.A."/>
            <person name="Wylensek D."/>
            <person name="Clavel T."/>
        </authorList>
    </citation>
    <scope>NUCLEOTIDE SEQUENCE [LARGE SCALE GENOMIC DNA]</scope>
    <source>
        <strain evidence="1 2">PG-251-APC-1</strain>
    </source>
</reference>
<dbReference type="Proteomes" id="UP000522333">
    <property type="component" value="Unassembled WGS sequence"/>
</dbReference>
<organism evidence="1 2">
    <name type="scientific">Desulfovibrio piger</name>
    <dbReference type="NCBI Taxonomy" id="901"/>
    <lineage>
        <taxon>Bacteria</taxon>
        <taxon>Pseudomonadati</taxon>
        <taxon>Thermodesulfobacteriota</taxon>
        <taxon>Desulfovibrionia</taxon>
        <taxon>Desulfovibrionales</taxon>
        <taxon>Desulfovibrionaceae</taxon>
        <taxon>Desulfovibrio</taxon>
    </lineage>
</organism>